<dbReference type="Gene3D" id="1.25.40.10">
    <property type="entry name" value="Tetratricopeptide repeat domain"/>
    <property type="match status" value="2"/>
</dbReference>
<organism evidence="3 4">
    <name type="scientific">Phormidium pseudopriestleyi FRX01</name>
    <dbReference type="NCBI Taxonomy" id="1759528"/>
    <lineage>
        <taxon>Bacteria</taxon>
        <taxon>Bacillati</taxon>
        <taxon>Cyanobacteriota</taxon>
        <taxon>Cyanophyceae</taxon>
        <taxon>Oscillatoriophycideae</taxon>
        <taxon>Oscillatoriales</taxon>
        <taxon>Oscillatoriaceae</taxon>
        <taxon>Phormidium</taxon>
    </lineage>
</organism>
<feature type="repeat" description="TPR" evidence="1">
    <location>
        <begin position="364"/>
        <end position="397"/>
    </location>
</feature>
<keyword evidence="4" id="KW-1185">Reference proteome</keyword>
<name>A0ABS3FXH5_9CYAN</name>
<evidence type="ECO:0000313" key="3">
    <source>
        <dbReference type="EMBL" id="MBO0351778.1"/>
    </source>
</evidence>
<dbReference type="EMBL" id="JAFLQW010000586">
    <property type="protein sequence ID" value="MBO0351778.1"/>
    <property type="molecule type" value="Genomic_DNA"/>
</dbReference>
<dbReference type="InterPro" id="IPR019734">
    <property type="entry name" value="TPR_rpt"/>
</dbReference>
<proteinExistence type="predicted"/>
<feature type="domain" description="CHAT" evidence="2">
    <location>
        <begin position="601"/>
        <end position="663"/>
    </location>
</feature>
<evidence type="ECO:0000256" key="1">
    <source>
        <dbReference type="PROSITE-ProRule" id="PRU00339"/>
    </source>
</evidence>
<accession>A0ABS3FXH5</accession>
<gene>
    <name evidence="3" type="ORF">J0895_22385</name>
</gene>
<dbReference type="InterPro" id="IPR024983">
    <property type="entry name" value="CHAT_dom"/>
</dbReference>
<evidence type="ECO:0000259" key="2">
    <source>
        <dbReference type="Pfam" id="PF12770"/>
    </source>
</evidence>
<dbReference type="PROSITE" id="PS50005">
    <property type="entry name" value="TPR"/>
    <property type="match status" value="1"/>
</dbReference>
<dbReference type="SMART" id="SM00028">
    <property type="entry name" value="TPR"/>
    <property type="match status" value="3"/>
</dbReference>
<evidence type="ECO:0000313" key="4">
    <source>
        <dbReference type="Proteomes" id="UP000664844"/>
    </source>
</evidence>
<dbReference type="Proteomes" id="UP000664844">
    <property type="component" value="Unassembled WGS sequence"/>
</dbReference>
<protein>
    <submittedName>
        <fullName evidence="3">CHAT domain-containing protein</fullName>
    </submittedName>
</protein>
<sequence>MRLEEGRRSYEKLRFAEAETVWHSAVGLLFGEEKALGFSYIALAQLRQSKLDEAETSIQESLRLLNQVRTPGTSERNQTIHARILTTAAQINLARNQPELAEQALKQLAEATAIYERLNQAKWMIASQINQAQAMQQLGMYREVLKTLKDLEDPIINHSEPAIRLSGILNLGKTYRAIGVLDQSYCVLQAGQENPEIALELGNTALAIGNRLKDELDSITELTFEPIFTKQQTPKCKFPVELDSQVNAWDFYEKANEFYQKVWNSPIVKAETQVQAMLNNLSLSLDLKDTEGLEVETSQLERQANELVPQVLQLIEIMRLNREKVYDRIYLARSLTPLNPELSQNQLETAIVEAQELEDKRAEAYAIGELGSMKQQHGNFTEAEQWTRQAVAMTPPDAIDMRYQWEWQLGQILKEEGRTEEAIHHYTQAVDLLQRVRQNLVAIAAGMGEMNADLQFDFRDRVEPVYRELVELLLDPQGNEVTSQDHIQTALGVIELLQVAELENFLQCDLQPEPQVQLARSVAEAKHKVAEKLELIFQKYPNYALIYPMILPNKLEVILALAEQPLVHHSILKPAAEFKETLKKLKARFRDRSQSEKLQKLSYEVYQWLIEPWADRVQSKPLVFILDIPFQTIPMAGLYDKINKRYLIEDHEISLMTTLQMLIKKSPKNELIQILSAGISQGRMERNIAFSDLFL</sequence>
<dbReference type="Pfam" id="PF12770">
    <property type="entry name" value="CHAT"/>
    <property type="match status" value="1"/>
</dbReference>
<reference evidence="3 4" key="1">
    <citation type="submission" date="2021-03" db="EMBL/GenBank/DDBJ databases">
        <title>Metabolic Capacity of the Antarctic Cyanobacterium Phormidium pseudopriestleyi that Sustains Oxygenic Photosynthesis in the Presence of Hydrogen Sulfide.</title>
        <authorList>
            <person name="Lumian J.E."/>
            <person name="Jungblut A.D."/>
            <person name="Dillon M.L."/>
            <person name="Hawes I."/>
            <person name="Doran P.T."/>
            <person name="Mackey T.J."/>
            <person name="Dick G.J."/>
            <person name="Grettenberger C.L."/>
            <person name="Sumner D.Y."/>
        </authorList>
    </citation>
    <scope>NUCLEOTIDE SEQUENCE [LARGE SCALE GENOMIC DNA]</scope>
    <source>
        <strain evidence="3 4">FRX01</strain>
    </source>
</reference>
<comment type="caution">
    <text evidence="3">The sequence shown here is derived from an EMBL/GenBank/DDBJ whole genome shotgun (WGS) entry which is preliminary data.</text>
</comment>
<dbReference type="InterPro" id="IPR011990">
    <property type="entry name" value="TPR-like_helical_dom_sf"/>
</dbReference>
<keyword evidence="1" id="KW-0802">TPR repeat</keyword>
<dbReference type="RefSeq" id="WP_207090209.1">
    <property type="nucleotide sequence ID" value="NZ_JAFLQW010000586.1"/>
</dbReference>
<dbReference type="SUPFAM" id="SSF48452">
    <property type="entry name" value="TPR-like"/>
    <property type="match status" value="2"/>
</dbReference>